<gene>
    <name evidence="12" type="ORF">JYK00_01360</name>
</gene>
<evidence type="ECO:0000256" key="8">
    <source>
        <dbReference type="ARBA" id="ARBA00023136"/>
    </source>
</evidence>
<evidence type="ECO:0000313" key="12">
    <source>
        <dbReference type="EMBL" id="QTA38218.1"/>
    </source>
</evidence>
<evidence type="ECO:0000256" key="6">
    <source>
        <dbReference type="ARBA" id="ARBA00022984"/>
    </source>
</evidence>
<evidence type="ECO:0000256" key="9">
    <source>
        <dbReference type="ARBA" id="ARBA00023316"/>
    </source>
</evidence>
<evidence type="ECO:0000256" key="2">
    <source>
        <dbReference type="ARBA" id="ARBA00004236"/>
    </source>
</evidence>
<keyword evidence="3" id="KW-1003">Cell membrane</keyword>
<keyword evidence="8" id="KW-0472">Membrane</keyword>
<dbReference type="EMBL" id="CP071446">
    <property type="protein sequence ID" value="QTA38218.1"/>
    <property type="molecule type" value="Genomic_DNA"/>
</dbReference>
<keyword evidence="4" id="KW-0812">Transmembrane</keyword>
<dbReference type="RefSeq" id="WP_207566938.1">
    <property type="nucleotide sequence ID" value="NZ_CP071446.1"/>
</dbReference>
<reference evidence="12 13" key="1">
    <citation type="submission" date="2021-03" db="EMBL/GenBank/DDBJ databases">
        <title>Thermosipho ferrireducens sp.nov., an anaerobic thermophilic iron-reducing bacterium isolated from a deep-sea hydrothermal sulfide deposits.</title>
        <authorList>
            <person name="Zeng X."/>
            <person name="Chen Y."/>
            <person name="Shao Z."/>
        </authorList>
    </citation>
    <scope>NUCLEOTIDE SEQUENCE [LARGE SCALE GENOMIC DNA]</scope>
    <source>
        <strain evidence="12 13">JL129W03</strain>
    </source>
</reference>
<name>A0ABX7S6K6_9BACT</name>
<evidence type="ECO:0000256" key="1">
    <source>
        <dbReference type="ARBA" id="ARBA00004167"/>
    </source>
</evidence>
<feature type="domain" description="Penicillin-binding protein dimerisation" evidence="11">
    <location>
        <begin position="127"/>
        <end position="172"/>
    </location>
</feature>
<protein>
    <submittedName>
        <fullName evidence="12">Peptidoglycan glycosyltransferase</fullName>
    </submittedName>
</protein>
<dbReference type="Pfam" id="PF00905">
    <property type="entry name" value="Transpeptidase"/>
    <property type="match status" value="1"/>
</dbReference>
<dbReference type="Pfam" id="PF03717">
    <property type="entry name" value="PBP_dimer"/>
    <property type="match status" value="1"/>
</dbReference>
<dbReference type="Proteomes" id="UP000671862">
    <property type="component" value="Chromosome"/>
</dbReference>
<evidence type="ECO:0000256" key="7">
    <source>
        <dbReference type="ARBA" id="ARBA00022989"/>
    </source>
</evidence>
<dbReference type="PANTHER" id="PTHR30627">
    <property type="entry name" value="PEPTIDOGLYCAN D,D-TRANSPEPTIDASE"/>
    <property type="match status" value="1"/>
</dbReference>
<feature type="domain" description="Penicillin-binding protein transpeptidase" evidence="10">
    <location>
        <begin position="208"/>
        <end position="525"/>
    </location>
</feature>
<dbReference type="InterPro" id="IPR036138">
    <property type="entry name" value="PBP_dimer_sf"/>
</dbReference>
<dbReference type="SUPFAM" id="SSF56601">
    <property type="entry name" value="beta-lactamase/transpeptidase-like"/>
    <property type="match status" value="1"/>
</dbReference>
<keyword evidence="5" id="KW-0133">Cell shape</keyword>
<accession>A0ABX7S6K6</accession>
<comment type="subcellular location">
    <subcellularLocation>
        <location evidence="2">Cell membrane</location>
    </subcellularLocation>
    <subcellularLocation>
        <location evidence="1">Membrane</location>
        <topology evidence="1">Single-pass membrane protein</topology>
    </subcellularLocation>
</comment>
<keyword evidence="7" id="KW-1133">Transmembrane helix</keyword>
<dbReference type="SUPFAM" id="SSF56519">
    <property type="entry name" value="Penicillin binding protein dimerisation domain"/>
    <property type="match status" value="1"/>
</dbReference>
<keyword evidence="9" id="KW-0961">Cell wall biogenesis/degradation</keyword>
<evidence type="ECO:0000313" key="13">
    <source>
        <dbReference type="Proteomes" id="UP000671862"/>
    </source>
</evidence>
<dbReference type="InterPro" id="IPR005311">
    <property type="entry name" value="PBP_dimer"/>
</dbReference>
<organism evidence="12 13">
    <name type="scientific">Thermosipho ferrireducens</name>
    <dbReference type="NCBI Taxonomy" id="2571116"/>
    <lineage>
        <taxon>Bacteria</taxon>
        <taxon>Thermotogati</taxon>
        <taxon>Thermotogota</taxon>
        <taxon>Thermotogae</taxon>
        <taxon>Thermotogales</taxon>
        <taxon>Fervidobacteriaceae</taxon>
        <taxon>Thermosipho</taxon>
    </lineage>
</organism>
<keyword evidence="13" id="KW-1185">Reference proteome</keyword>
<evidence type="ECO:0000256" key="3">
    <source>
        <dbReference type="ARBA" id="ARBA00022475"/>
    </source>
</evidence>
<keyword evidence="6" id="KW-0573">Peptidoglycan synthesis</keyword>
<dbReference type="Gene3D" id="3.40.710.10">
    <property type="entry name" value="DD-peptidase/beta-lactamase superfamily"/>
    <property type="match status" value="1"/>
</dbReference>
<dbReference type="Gene3D" id="3.90.1310.10">
    <property type="entry name" value="Penicillin-binding protein 2a (Domain 2)"/>
    <property type="match status" value="1"/>
</dbReference>
<dbReference type="InterPro" id="IPR001460">
    <property type="entry name" value="PCN-bd_Tpept"/>
</dbReference>
<evidence type="ECO:0000259" key="11">
    <source>
        <dbReference type="Pfam" id="PF03717"/>
    </source>
</evidence>
<evidence type="ECO:0000256" key="5">
    <source>
        <dbReference type="ARBA" id="ARBA00022960"/>
    </source>
</evidence>
<evidence type="ECO:0000256" key="4">
    <source>
        <dbReference type="ARBA" id="ARBA00022692"/>
    </source>
</evidence>
<dbReference type="InterPro" id="IPR012338">
    <property type="entry name" value="Beta-lactam/transpept-like"/>
</dbReference>
<dbReference type="InterPro" id="IPR050515">
    <property type="entry name" value="Beta-lactam/transpept"/>
</dbReference>
<sequence length="532" mass="59690">MRIKIIIVIFASMFLALVAVLFKIQVLNYDKHRAFIDSLQQHTKIITGLRGTIYDRNGEKLAWSKYIPYLYYRENFSFDEIKKVLGQEKFRNLVTSGKVALEPQEVFELEKLGYEISYQEERYYSGIAFHVVGYTSIDVKGLSGIEKIYEEKLKGKYGTELILTTPSGKIRQRILKVPPENGESITLTIDAKLQRYIEKNLEIVNNPGAVIVENVKTGEILAMASYPSIKEYPTNMDLYEWKKIIYDSRYPLLNRAVAGLYSPGSAIKPLIAITYLLEESTPATLNCTGTFNYVGSSGKVLGTYKDWLLSGHGETDLIKAIRVSCNVYFYNTALKLGINKIESVAKIFNIAGKTGIEINEKQGIFPDPAWKMKKYNQPWYPGDTIITGIGQGYILLTPLELLNFYVSIANNGIMPRPHLIKGSKPDYKTINLPQRIWKTIKEGLIEVTSVGGPLSERGTAYESFKDFPIPIAGKTGTAEVGGGKPPHSWFVGFAPVDNPEYAVIVLFENGGSGSEKAAPFARKIFDYLLLQK</sequence>
<evidence type="ECO:0000259" key="10">
    <source>
        <dbReference type="Pfam" id="PF00905"/>
    </source>
</evidence>
<proteinExistence type="predicted"/>
<dbReference type="PANTHER" id="PTHR30627:SF2">
    <property type="entry name" value="PEPTIDOGLYCAN D,D-TRANSPEPTIDASE MRDA"/>
    <property type="match status" value="1"/>
</dbReference>